<dbReference type="STRING" id="763407.A0A162TG29"/>
<dbReference type="RefSeq" id="XP_018284893.1">
    <property type="nucleotide sequence ID" value="XM_018428654.1"/>
</dbReference>
<organism evidence="12 13">
    <name type="scientific">Phycomyces blakesleeanus (strain ATCC 8743b / DSM 1359 / FGSC 10004 / NBRC 33097 / NRRL 1555)</name>
    <dbReference type="NCBI Taxonomy" id="763407"/>
    <lineage>
        <taxon>Eukaryota</taxon>
        <taxon>Fungi</taxon>
        <taxon>Fungi incertae sedis</taxon>
        <taxon>Mucoromycota</taxon>
        <taxon>Mucoromycotina</taxon>
        <taxon>Mucoromycetes</taxon>
        <taxon>Mucorales</taxon>
        <taxon>Phycomycetaceae</taxon>
        <taxon>Phycomyces</taxon>
    </lineage>
</organism>
<dbReference type="GO" id="GO:0005524">
    <property type="term" value="F:ATP binding"/>
    <property type="evidence" value="ECO:0007669"/>
    <property type="project" value="UniProtKB-UniRule"/>
</dbReference>
<evidence type="ECO:0000256" key="8">
    <source>
        <dbReference type="PIRSR" id="PIRSR000615-3"/>
    </source>
</evidence>
<dbReference type="EMBL" id="KV441000">
    <property type="protein sequence ID" value="OAD66853.1"/>
    <property type="molecule type" value="Genomic_DNA"/>
</dbReference>
<dbReference type="VEuPathDB" id="FungiDB:PHYBLDRAFT_118924"/>
<evidence type="ECO:0000256" key="6">
    <source>
        <dbReference type="ARBA" id="ARBA00022840"/>
    </source>
</evidence>
<dbReference type="AlphaFoldDB" id="A0A162TG29"/>
<feature type="domain" description="Protein kinase" evidence="11">
    <location>
        <begin position="3"/>
        <end position="271"/>
    </location>
</feature>
<evidence type="ECO:0000256" key="2">
    <source>
        <dbReference type="ARBA" id="ARBA00022527"/>
    </source>
</evidence>
<dbReference type="PROSITE" id="PS00108">
    <property type="entry name" value="PROTEIN_KINASE_ST"/>
    <property type="match status" value="1"/>
</dbReference>
<dbReference type="PROSITE" id="PS00107">
    <property type="entry name" value="PROTEIN_KINASE_ATP"/>
    <property type="match status" value="1"/>
</dbReference>
<gene>
    <name evidence="12" type="ORF">PHYBLDRAFT_118924</name>
</gene>
<dbReference type="InterPro" id="IPR011009">
    <property type="entry name" value="Kinase-like_dom_sf"/>
</dbReference>
<comment type="similarity">
    <text evidence="1">Belongs to the protein kinase superfamily. STE Ser/Thr protein kinase family. MAP kinase kinase kinase subfamily.</text>
</comment>
<evidence type="ECO:0000256" key="10">
    <source>
        <dbReference type="RuleBase" id="RU000304"/>
    </source>
</evidence>
<keyword evidence="4 9" id="KW-0547">Nucleotide-binding</keyword>
<evidence type="ECO:0000256" key="9">
    <source>
        <dbReference type="PROSITE-ProRule" id="PRU10141"/>
    </source>
</evidence>
<dbReference type="Pfam" id="PF00069">
    <property type="entry name" value="Pkinase"/>
    <property type="match status" value="1"/>
</dbReference>
<dbReference type="InterPro" id="IPR008271">
    <property type="entry name" value="Ser/Thr_kinase_AS"/>
</dbReference>
<dbReference type="FunFam" id="3.30.200.20:FF:000387">
    <property type="entry name" value="Serine/threonine-protein kinase STE11"/>
    <property type="match status" value="1"/>
</dbReference>
<keyword evidence="2 10" id="KW-0723">Serine/threonine-protein kinase</keyword>
<dbReference type="Gene3D" id="1.10.510.10">
    <property type="entry name" value="Transferase(Phosphotransferase) domain 1"/>
    <property type="match status" value="1"/>
</dbReference>
<dbReference type="Proteomes" id="UP000077315">
    <property type="component" value="Unassembled WGS sequence"/>
</dbReference>
<dbReference type="InterPro" id="IPR017441">
    <property type="entry name" value="Protein_kinase_ATP_BS"/>
</dbReference>
<evidence type="ECO:0000256" key="1">
    <source>
        <dbReference type="ARBA" id="ARBA00006529"/>
    </source>
</evidence>
<dbReference type="InterPro" id="IPR000719">
    <property type="entry name" value="Prot_kinase_dom"/>
</dbReference>
<dbReference type="GO" id="GO:0000196">
    <property type="term" value="P:cell integrity MAPK cascade"/>
    <property type="evidence" value="ECO:0007669"/>
    <property type="project" value="UniProtKB-ARBA"/>
</dbReference>
<proteinExistence type="inferred from homology"/>
<dbReference type="OrthoDB" id="266718at2759"/>
<keyword evidence="13" id="KW-1185">Reference proteome</keyword>
<dbReference type="PRINTS" id="PR00109">
    <property type="entry name" value="TYRKINASE"/>
</dbReference>
<feature type="binding site" evidence="8">
    <location>
        <position position="154"/>
    </location>
    <ligand>
        <name>Mg(2+)</name>
        <dbReference type="ChEBI" id="CHEBI:18420"/>
    </ligand>
</feature>
<dbReference type="SUPFAM" id="SSF56112">
    <property type="entry name" value="Protein kinase-like (PK-like)"/>
    <property type="match status" value="1"/>
</dbReference>
<dbReference type="SMART" id="SM00220">
    <property type="entry name" value="S_TKc"/>
    <property type="match status" value="1"/>
</dbReference>
<feature type="binding site" evidence="9">
    <location>
        <position position="33"/>
    </location>
    <ligand>
        <name>ATP</name>
        <dbReference type="ChEBI" id="CHEBI:30616"/>
    </ligand>
</feature>
<evidence type="ECO:0000256" key="5">
    <source>
        <dbReference type="ARBA" id="ARBA00022777"/>
    </source>
</evidence>
<evidence type="ECO:0000256" key="7">
    <source>
        <dbReference type="PIRSR" id="PIRSR000615-1"/>
    </source>
</evidence>
<dbReference type="PROSITE" id="PS50011">
    <property type="entry name" value="PROTEIN_KINASE_DOM"/>
    <property type="match status" value="1"/>
</dbReference>
<evidence type="ECO:0000256" key="4">
    <source>
        <dbReference type="ARBA" id="ARBA00022741"/>
    </source>
</evidence>
<feature type="active site" description="Proton acceptor" evidence="7">
    <location>
        <position position="136"/>
    </location>
</feature>
<keyword evidence="8" id="KW-0460">Magnesium</keyword>
<reference evidence="13" key="1">
    <citation type="submission" date="2015-06" db="EMBL/GenBank/DDBJ databases">
        <title>Expansion of signal transduction pathways in fungi by whole-genome duplication.</title>
        <authorList>
            <consortium name="DOE Joint Genome Institute"/>
            <person name="Corrochano L.M."/>
            <person name="Kuo A."/>
            <person name="Marcet-Houben M."/>
            <person name="Polaino S."/>
            <person name="Salamov A."/>
            <person name="Villalobos J.M."/>
            <person name="Alvarez M.I."/>
            <person name="Avalos J."/>
            <person name="Benito E.P."/>
            <person name="Benoit I."/>
            <person name="Burger G."/>
            <person name="Camino L.P."/>
            <person name="Canovas D."/>
            <person name="Cerda-Olmedo E."/>
            <person name="Cheng J.-F."/>
            <person name="Dominguez A."/>
            <person name="Elias M."/>
            <person name="Eslava A.P."/>
            <person name="Glaser F."/>
            <person name="Grimwood J."/>
            <person name="Gutierrez G."/>
            <person name="Heitman J."/>
            <person name="Henrissat B."/>
            <person name="Iturriaga E.A."/>
            <person name="Lang B.F."/>
            <person name="Lavin J.L."/>
            <person name="Lee S."/>
            <person name="Li W."/>
            <person name="Lindquist E."/>
            <person name="Lopez-Garcia S."/>
            <person name="Luque E.M."/>
            <person name="Marcos A.T."/>
            <person name="Martin J."/>
            <person name="McCluskey K."/>
            <person name="Medina H.R."/>
            <person name="Miralles-Duran A."/>
            <person name="Miyazaki A."/>
            <person name="Munoz-Torres E."/>
            <person name="Oguiza J.A."/>
            <person name="Ohm R."/>
            <person name="Olmedo M."/>
            <person name="Orejas M."/>
            <person name="Ortiz-Castellanos L."/>
            <person name="Pisabarro A.G."/>
            <person name="Rodriguez-Romero J."/>
            <person name="Ruiz-Herrera J."/>
            <person name="Ruiz-Vazquez R."/>
            <person name="Sanz C."/>
            <person name="Schackwitz W."/>
            <person name="Schmutz J."/>
            <person name="Shahriari M."/>
            <person name="Shelest E."/>
            <person name="Silva-Franco F."/>
            <person name="Soanes D."/>
            <person name="Syed K."/>
            <person name="Tagua V.G."/>
            <person name="Talbot N.J."/>
            <person name="Thon M."/>
            <person name="De vries R.P."/>
            <person name="Wiebenga A."/>
            <person name="Yadav J.S."/>
            <person name="Braun E.L."/>
            <person name="Baker S."/>
            <person name="Garre V."/>
            <person name="Horwitz B."/>
            <person name="Torres-Martinez S."/>
            <person name="Idnurm A."/>
            <person name="Herrera-Estrella A."/>
            <person name="Gabaldon T."/>
            <person name="Grigoriev I.V."/>
        </authorList>
    </citation>
    <scope>NUCLEOTIDE SEQUENCE [LARGE SCALE GENOMIC DNA]</scope>
    <source>
        <strain evidence="13">NRRL 1555(-)</strain>
    </source>
</reference>
<dbReference type="InParanoid" id="A0A162TG29"/>
<evidence type="ECO:0000259" key="11">
    <source>
        <dbReference type="PROSITE" id="PS50011"/>
    </source>
</evidence>
<keyword evidence="6 9" id="KW-0067">ATP-binding</keyword>
<keyword evidence="3" id="KW-0808">Transferase</keyword>
<feature type="binding site" evidence="8">
    <location>
        <position position="141"/>
    </location>
    <ligand>
        <name>Mg(2+)</name>
        <dbReference type="ChEBI" id="CHEBI:18420"/>
    </ligand>
</feature>
<sequence>MQWMRGELIGKGSFGRVYHALNLAADGEWIAVKQVDLPTTKSELANPEMRNHVDSLYREIALLENLVHDNVVQYLGYDADEEEGHLHIFLEYVPGGSIATCLSKSGKFDDPLVRFFTRQILLGLEYLHDRNVLHRDIKAGNILLDHNGVCKITDFGLSKLSGQDEAYDPNAQNSIMRGTIFWMAPEVVNRAPYSAKIDIWSLGCTVIEMLTGSHPWLDLNTLAALYSLGKHQAPPIPKDISEHARDFLQQCFTINPVERPTAADLLVHPFVRQDPTFKFKVRRVNDGLVIICTTY</sequence>
<accession>A0A162TG29</accession>
<evidence type="ECO:0000313" key="13">
    <source>
        <dbReference type="Proteomes" id="UP000077315"/>
    </source>
</evidence>
<dbReference type="GO" id="GO:0046872">
    <property type="term" value="F:metal ion binding"/>
    <property type="evidence" value="ECO:0007669"/>
    <property type="project" value="UniProtKB-KW"/>
</dbReference>
<dbReference type="PANTHER" id="PTHR48016:SF48">
    <property type="entry name" value="SERINE_THREONINE-PROTEIN KINASE BCK1_SLK1_SSP31"/>
    <property type="match status" value="1"/>
</dbReference>
<name>A0A162TG29_PHYB8</name>
<keyword evidence="8" id="KW-0479">Metal-binding</keyword>
<dbReference type="PANTHER" id="PTHR48016">
    <property type="entry name" value="MAP KINASE KINASE KINASE SSK2-RELATED-RELATED"/>
    <property type="match status" value="1"/>
</dbReference>
<dbReference type="GeneID" id="28989560"/>
<dbReference type="GO" id="GO:0004709">
    <property type="term" value="F:MAP kinase kinase kinase activity"/>
    <property type="evidence" value="ECO:0007669"/>
    <property type="project" value="UniProtKB-ARBA"/>
</dbReference>
<dbReference type="FunFam" id="1.10.510.10:FF:000182">
    <property type="entry name" value="MAP kinase kinase kinase mkh1"/>
    <property type="match status" value="1"/>
</dbReference>
<dbReference type="InterPro" id="IPR050538">
    <property type="entry name" value="MAP_kinase_kinase_kinase"/>
</dbReference>
<dbReference type="InterPro" id="IPR001245">
    <property type="entry name" value="Ser-Thr/Tyr_kinase_cat_dom"/>
</dbReference>
<keyword evidence="5" id="KW-0418">Kinase</keyword>
<evidence type="ECO:0000313" key="12">
    <source>
        <dbReference type="EMBL" id="OAD66853.1"/>
    </source>
</evidence>
<protein>
    <recommendedName>
        <fullName evidence="11">Protein kinase domain-containing protein</fullName>
    </recommendedName>
</protein>
<evidence type="ECO:0000256" key="3">
    <source>
        <dbReference type="ARBA" id="ARBA00022679"/>
    </source>
</evidence>